<accession>A0A857N7N4</accession>
<dbReference type="EMBL" id="CP047901">
    <property type="protein sequence ID" value="QHO63353.1"/>
    <property type="molecule type" value="Genomic_DNA"/>
</dbReference>
<sequence>MVRHFLFIVLTLSLLTSPAVFADGGVGGPKPIDFSSRGPVTFVFPCPLRDNREVRITLTPITAESVHFDPDNLQGYEEVIPFANPSIRVDLWMTHSGWWDNQENPADILRECVQGGGNNTTWTLSLESDMWANIDMLVSRPIEVSQGDQITTMQIVAATVVGHEYLEEYSQDVRGIPGLLAEIDPRFEDLLTFHFTPDPQVQDFFLITCLWGPYGQPWRSYSQTHGYYEYARLVLWLRVNTDPQEGSLP</sequence>
<dbReference type="AlphaFoldDB" id="A0A857N7N4"/>
<reference evidence="3" key="1">
    <citation type="journal article" date="2020" name="Microorganisms">
        <title>Complete Genome of a Member of a New Bacterial Lineage in the Microgenomates Group Reveals an Unusual Nucleotide Composition Disparity Between Two Strands of DNA and Limited Metabolic Potential.</title>
        <authorList>
            <person name="Kadnikov V.V."/>
            <person name="Mardanov A.V."/>
            <person name="Beletsky A.V."/>
            <person name="Karnachuk O.V."/>
            <person name="Ravin N.V."/>
        </authorList>
    </citation>
    <scope>NUCLEOTIDE SEQUENCE [LARGE SCALE GENOMIC DNA]</scope>
</reference>
<dbReference type="Proteomes" id="UP000463983">
    <property type="component" value="Chromosome"/>
</dbReference>
<evidence type="ECO:0000313" key="2">
    <source>
        <dbReference type="EMBL" id="QHO63353.1"/>
    </source>
</evidence>
<keyword evidence="1" id="KW-0732">Signal</keyword>
<feature type="chain" id="PRO_5032942619" evidence="1">
    <location>
        <begin position="23"/>
        <end position="249"/>
    </location>
</feature>
<organism evidence="2 3">
    <name type="scientific">Candidatus Chazhemtobacterium aquaticus</name>
    <dbReference type="NCBI Taxonomy" id="2715735"/>
    <lineage>
        <taxon>Bacteria</taxon>
        <taxon>Candidatus Chazhemtobacteraceae</taxon>
        <taxon>Candidatus Chazhemtobacterium</taxon>
    </lineage>
</organism>
<keyword evidence="3" id="KW-1185">Reference proteome</keyword>
<evidence type="ECO:0000256" key="1">
    <source>
        <dbReference type="SAM" id="SignalP"/>
    </source>
</evidence>
<feature type="signal peptide" evidence="1">
    <location>
        <begin position="1"/>
        <end position="22"/>
    </location>
</feature>
<dbReference type="KEGG" id="caqa:MICH65_0372"/>
<gene>
    <name evidence="2" type="ORF">MICH65_0372</name>
</gene>
<dbReference type="RefSeq" id="WP_161931738.1">
    <property type="nucleotide sequence ID" value="NZ_CP047901.1"/>
</dbReference>
<proteinExistence type="predicted"/>
<evidence type="ECO:0000313" key="3">
    <source>
        <dbReference type="Proteomes" id="UP000463983"/>
    </source>
</evidence>
<protein>
    <submittedName>
        <fullName evidence="2">Uncharacterized protein</fullName>
    </submittedName>
</protein>
<name>A0A857N7N4_9BACT</name>